<dbReference type="EMBL" id="KZ613532">
    <property type="protein sequence ID" value="PMD13336.1"/>
    <property type="molecule type" value="Genomic_DNA"/>
</dbReference>
<name>A0A2J6PHI1_9HELO</name>
<accession>A0A2J6PHI1</accession>
<sequence length="60" mass="6564">MEILYRGLSSLDELDTVEAKELESTVARDCKVPAPGLDSLDLPDLDPAFWNNLGFSGEIP</sequence>
<dbReference type="AlphaFoldDB" id="A0A2J6PHI1"/>
<proteinExistence type="predicted"/>
<evidence type="ECO:0000313" key="2">
    <source>
        <dbReference type="Proteomes" id="UP000235672"/>
    </source>
</evidence>
<organism evidence="1 2">
    <name type="scientific">Hyaloscypha hepaticicola</name>
    <dbReference type="NCBI Taxonomy" id="2082293"/>
    <lineage>
        <taxon>Eukaryota</taxon>
        <taxon>Fungi</taxon>
        <taxon>Dikarya</taxon>
        <taxon>Ascomycota</taxon>
        <taxon>Pezizomycotina</taxon>
        <taxon>Leotiomycetes</taxon>
        <taxon>Helotiales</taxon>
        <taxon>Hyaloscyphaceae</taxon>
        <taxon>Hyaloscypha</taxon>
    </lineage>
</organism>
<evidence type="ECO:0000313" key="1">
    <source>
        <dbReference type="EMBL" id="PMD13336.1"/>
    </source>
</evidence>
<keyword evidence="2" id="KW-1185">Reference proteome</keyword>
<dbReference type="Proteomes" id="UP000235672">
    <property type="component" value="Unassembled WGS sequence"/>
</dbReference>
<protein>
    <submittedName>
        <fullName evidence="1">Uncharacterized protein</fullName>
    </submittedName>
</protein>
<reference evidence="1 2" key="1">
    <citation type="submission" date="2016-05" db="EMBL/GenBank/DDBJ databases">
        <title>A degradative enzymes factory behind the ericoid mycorrhizal symbiosis.</title>
        <authorList>
            <consortium name="DOE Joint Genome Institute"/>
            <person name="Martino E."/>
            <person name="Morin E."/>
            <person name="Grelet G."/>
            <person name="Kuo A."/>
            <person name="Kohler A."/>
            <person name="Daghino S."/>
            <person name="Barry K."/>
            <person name="Choi C."/>
            <person name="Cichocki N."/>
            <person name="Clum A."/>
            <person name="Copeland A."/>
            <person name="Hainaut M."/>
            <person name="Haridas S."/>
            <person name="Labutti K."/>
            <person name="Lindquist E."/>
            <person name="Lipzen A."/>
            <person name="Khouja H.-R."/>
            <person name="Murat C."/>
            <person name="Ohm R."/>
            <person name="Olson A."/>
            <person name="Spatafora J."/>
            <person name="Veneault-Fourrey C."/>
            <person name="Henrissat B."/>
            <person name="Grigoriev I."/>
            <person name="Martin F."/>
            <person name="Perotto S."/>
        </authorList>
    </citation>
    <scope>NUCLEOTIDE SEQUENCE [LARGE SCALE GENOMIC DNA]</scope>
    <source>
        <strain evidence="1 2">UAMH 7357</strain>
    </source>
</reference>
<gene>
    <name evidence="1" type="ORF">NA56DRAFT_737551</name>
</gene>